<accession>A0A2S8SS95</accession>
<dbReference type="InParanoid" id="A0A2S8SS95"/>
<dbReference type="PANTHER" id="PTHR43308:SF1">
    <property type="entry name" value="OUTER MEMBRANE PROTEIN ALPHA"/>
    <property type="match status" value="1"/>
</dbReference>
<feature type="coiled-coil region" evidence="1">
    <location>
        <begin position="128"/>
        <end position="155"/>
    </location>
</feature>
<comment type="caution">
    <text evidence="5">The sequence shown here is derived from an EMBL/GenBank/DDBJ whole genome shotgun (WGS) entry which is preliminary data.</text>
</comment>
<feature type="domain" description="SLH" evidence="4">
    <location>
        <begin position="32"/>
        <end position="96"/>
    </location>
</feature>
<evidence type="ECO:0000313" key="6">
    <source>
        <dbReference type="Proteomes" id="UP000237684"/>
    </source>
</evidence>
<protein>
    <submittedName>
        <fullName evidence="5">S-layer homology domain-containing protein</fullName>
    </submittedName>
</protein>
<keyword evidence="3" id="KW-0732">Signal</keyword>
<proteinExistence type="predicted"/>
<keyword evidence="6" id="KW-1185">Reference proteome</keyword>
<dbReference type="AlphaFoldDB" id="A0A2S8SS95"/>
<keyword evidence="1" id="KW-0175">Coiled coil</keyword>
<evidence type="ECO:0000313" key="5">
    <source>
        <dbReference type="EMBL" id="PQV63665.1"/>
    </source>
</evidence>
<sequence>MKKMTKLSALLAVAAAPAVVAPSMVAPAHAQDRAEFQDVPRDHWAYAALQKLAAAGVLEGYPPTGDFRGQRAMTRYEFAVAIARLLNTLPSGESGLNQATLDRITVVENRPVPDVTRAQVNDLIAALQREFRDELARLSGRVDSIENRLNIVENRVTPPPRLTITPSILHHTGIANYINNSTGGRTFLNPLNLVGVANGSTGGLNTFGPNGGGATAPNGDPFNITPRDPDSGADQANKKFSYTDFEVRLTDRVSDRLSLNAALRSLGSNQEDPWAGDSRGGVYVREAYASADLSNRSRFGINGLSTTLGRQRTKVAQGLLYDNELSPTDQLRADFNVGPIALTSFIGTTNNQTGLNTIGLDPYVTQGSVFYMNTGVAGNNTAVGFPGFGVTGLGTATPAVTGDFNPFVADDNESLIHASANLFRLAGQPVSIGYSRMFDGFRGQKGDSVDLTIPLFNRTVGVEYVRGLQYANGADTPGNPKAYIATVPLLRTSIIDLNFAYGKADEDFEYGVISSANPYARSYGQAIFDRPIALGAPLATDVNGGGFVAAKRTYDVTGTVRLPLGFLRRVPLDFRYYKAKSGENVAPGGGAVDLGRVYSLGTTFNITPGVDLNVMGGVYDPSADISKVRYVRVGASVGF</sequence>
<dbReference type="PANTHER" id="PTHR43308">
    <property type="entry name" value="OUTER MEMBRANE PROTEIN ALPHA-RELATED"/>
    <property type="match status" value="1"/>
</dbReference>
<feature type="region of interest" description="Disordered" evidence="2">
    <location>
        <begin position="213"/>
        <end position="237"/>
    </location>
</feature>
<evidence type="ECO:0000256" key="1">
    <source>
        <dbReference type="SAM" id="Coils"/>
    </source>
</evidence>
<reference evidence="5 6" key="1">
    <citation type="journal article" date="2018" name="Syst. Appl. Microbiol.">
        <title>Abditibacterium utsteinense sp. nov., the first cultivated member of candidate phylum FBP, isolated from ice-free Antarctic soil samples.</title>
        <authorList>
            <person name="Tahon G."/>
            <person name="Tytgat B."/>
            <person name="Lebbe L."/>
            <person name="Carlier A."/>
            <person name="Willems A."/>
        </authorList>
    </citation>
    <scope>NUCLEOTIDE SEQUENCE [LARGE SCALE GENOMIC DNA]</scope>
    <source>
        <strain evidence="5 6">LMG 29911</strain>
    </source>
</reference>
<evidence type="ECO:0000256" key="3">
    <source>
        <dbReference type="SAM" id="SignalP"/>
    </source>
</evidence>
<dbReference type="PROSITE" id="PS51272">
    <property type="entry name" value="SLH"/>
    <property type="match status" value="1"/>
</dbReference>
<feature type="signal peptide" evidence="3">
    <location>
        <begin position="1"/>
        <end position="30"/>
    </location>
</feature>
<evidence type="ECO:0000256" key="2">
    <source>
        <dbReference type="SAM" id="MobiDB-lite"/>
    </source>
</evidence>
<dbReference type="Pfam" id="PF00395">
    <property type="entry name" value="SLH"/>
    <property type="match status" value="1"/>
</dbReference>
<organism evidence="5 6">
    <name type="scientific">Abditibacterium utsteinense</name>
    <dbReference type="NCBI Taxonomy" id="1960156"/>
    <lineage>
        <taxon>Bacteria</taxon>
        <taxon>Pseudomonadati</taxon>
        <taxon>Abditibacteriota</taxon>
        <taxon>Abditibacteriia</taxon>
        <taxon>Abditibacteriales</taxon>
        <taxon>Abditibacteriaceae</taxon>
        <taxon>Abditibacterium</taxon>
    </lineage>
</organism>
<dbReference type="InterPro" id="IPR001119">
    <property type="entry name" value="SLH_dom"/>
</dbReference>
<feature type="chain" id="PRO_5015423122" evidence="3">
    <location>
        <begin position="31"/>
        <end position="639"/>
    </location>
</feature>
<gene>
    <name evidence="5" type="ORF">B1R32_1094</name>
</gene>
<evidence type="ECO:0000259" key="4">
    <source>
        <dbReference type="PROSITE" id="PS51272"/>
    </source>
</evidence>
<dbReference type="EMBL" id="NIGF01000009">
    <property type="protein sequence ID" value="PQV63665.1"/>
    <property type="molecule type" value="Genomic_DNA"/>
</dbReference>
<dbReference type="InterPro" id="IPR051465">
    <property type="entry name" value="Cell_Envelope_Struct_Comp"/>
</dbReference>
<name>A0A2S8SS95_9BACT</name>
<dbReference type="Proteomes" id="UP000237684">
    <property type="component" value="Unassembled WGS sequence"/>
</dbReference>